<dbReference type="HOGENOM" id="CLU_000445_89_6_7"/>
<keyword evidence="12" id="KW-1185">Reference proteome</keyword>
<reference evidence="12" key="1">
    <citation type="journal article" date="2004" name="Environ. Microbiol.">
        <title>The genome of Desulfotalea psychrophila, a sulfate-reducing bacterium from permanently cold Arctic sediments.</title>
        <authorList>
            <person name="Rabus R."/>
            <person name="Ruepp A."/>
            <person name="Frickey T."/>
            <person name="Rattei T."/>
            <person name="Fartmann B."/>
            <person name="Stark M."/>
            <person name="Bauer M."/>
            <person name="Zibat A."/>
            <person name="Lombardot T."/>
            <person name="Becker I."/>
            <person name="Amann J."/>
            <person name="Gellner K."/>
            <person name="Teeling H."/>
            <person name="Leuschner W.D."/>
            <person name="Gloeckner F.-O."/>
            <person name="Lupas A.N."/>
            <person name="Amann R."/>
            <person name="Klenk H.-P."/>
        </authorList>
    </citation>
    <scope>NUCLEOTIDE SEQUENCE [LARGE SCALE GENOMIC DNA]</scope>
    <source>
        <strain evidence="12">DSM 12343 / LSv54</strain>
    </source>
</reference>
<dbReference type="InterPro" id="IPR003594">
    <property type="entry name" value="HATPase_dom"/>
</dbReference>
<dbReference type="SUPFAM" id="SSF55874">
    <property type="entry name" value="ATPase domain of HSP90 chaperone/DNA topoisomerase II/histidine kinase"/>
    <property type="match status" value="1"/>
</dbReference>
<evidence type="ECO:0000256" key="1">
    <source>
        <dbReference type="ARBA" id="ARBA00000085"/>
    </source>
</evidence>
<dbReference type="PROSITE" id="PS50109">
    <property type="entry name" value="HIS_KIN"/>
    <property type="match status" value="1"/>
</dbReference>
<keyword evidence="8" id="KW-1133">Transmembrane helix</keyword>
<dbReference type="SMART" id="SM00387">
    <property type="entry name" value="HATPase_c"/>
    <property type="match status" value="1"/>
</dbReference>
<proteinExistence type="predicted"/>
<organism evidence="11 12">
    <name type="scientific">Desulfotalea psychrophila (strain LSv54 / DSM 12343)</name>
    <dbReference type="NCBI Taxonomy" id="177439"/>
    <lineage>
        <taxon>Bacteria</taxon>
        <taxon>Pseudomonadati</taxon>
        <taxon>Thermodesulfobacteriota</taxon>
        <taxon>Desulfobulbia</taxon>
        <taxon>Desulfobulbales</taxon>
        <taxon>Desulfocapsaceae</taxon>
        <taxon>Desulfotalea</taxon>
    </lineage>
</organism>
<dbReference type="STRING" id="177439.DP0601"/>
<dbReference type="InterPro" id="IPR003661">
    <property type="entry name" value="HisK_dim/P_dom"/>
</dbReference>
<dbReference type="Gene3D" id="3.30.565.10">
    <property type="entry name" value="Histidine kinase-like ATPase, C-terminal domain"/>
    <property type="match status" value="1"/>
</dbReference>
<dbReference type="EMBL" id="CR522870">
    <property type="protein sequence ID" value="CAG35330.1"/>
    <property type="molecule type" value="Genomic_DNA"/>
</dbReference>
<feature type="domain" description="Histidine kinase" evidence="10">
    <location>
        <begin position="246"/>
        <end position="460"/>
    </location>
</feature>
<evidence type="ECO:0000256" key="6">
    <source>
        <dbReference type="ARBA" id="ARBA00022692"/>
    </source>
</evidence>
<name>Q6AQP3_DESPS</name>
<sequence length="460" mass="52166">MWAMFFAATRELRRSPWATLLPLLCGVLFVAINLTNTDSRLRQDDRQRLNHLLQNYIEETAIDRLRTKPLQILIPNLERLGPLAFIRIIHGKKQLLIAHEKHLPFPLSDLSNIHHRENSIWRIIASKKGEVALNTMTREIDGELSLQAGMISSNYPLYQGLRQNALTGLSLYTFLCLLCGYIVQRSSQAAILNTCKKIGTGNRAKGFSPLPERGHSEAMNQLHRKINQLVEHNSRLMSELQGSLDNVAHDLRTPIARLRSTAEYGLQGGNDLPRLQDALANCLEESEQISAILRIMMSVAEAESGTMRLEPCKTDLEQGLLEAIDLYAYSAEEKQIEVRQSLNKMVYAEVDPIRIRQVWANLLDNALKYGKVGGQVNIELWQDEDYAFISFRDNGMGISQTERDRIWERLYRGDRSRTEKGLGLGLNYVKAVTEAHGGQIEVQSELHRGSCFTVKLPKNI</sequence>
<dbReference type="Pfam" id="PF02518">
    <property type="entry name" value="HATPase_c"/>
    <property type="match status" value="1"/>
</dbReference>
<keyword evidence="5" id="KW-0808">Transferase</keyword>
<evidence type="ECO:0000259" key="10">
    <source>
        <dbReference type="PROSITE" id="PS50109"/>
    </source>
</evidence>
<dbReference type="Proteomes" id="UP000000602">
    <property type="component" value="Chromosome"/>
</dbReference>
<dbReference type="Gene3D" id="1.10.287.130">
    <property type="match status" value="1"/>
</dbReference>
<keyword evidence="4" id="KW-0597">Phosphoprotein</keyword>
<evidence type="ECO:0000256" key="3">
    <source>
        <dbReference type="ARBA" id="ARBA00012438"/>
    </source>
</evidence>
<dbReference type="AlphaFoldDB" id="Q6AQP3"/>
<evidence type="ECO:0000313" key="12">
    <source>
        <dbReference type="Proteomes" id="UP000000602"/>
    </source>
</evidence>
<keyword evidence="7 11" id="KW-0418">Kinase</keyword>
<gene>
    <name evidence="11" type="ordered locus">DP0601</name>
</gene>
<dbReference type="PANTHER" id="PTHR45436:SF5">
    <property type="entry name" value="SENSOR HISTIDINE KINASE TRCS"/>
    <property type="match status" value="1"/>
</dbReference>
<evidence type="ECO:0000313" key="11">
    <source>
        <dbReference type="EMBL" id="CAG35330.1"/>
    </source>
</evidence>
<evidence type="ECO:0000256" key="5">
    <source>
        <dbReference type="ARBA" id="ARBA00022679"/>
    </source>
</evidence>
<dbReference type="PRINTS" id="PR00344">
    <property type="entry name" value="BCTRLSENSOR"/>
</dbReference>
<dbReference type="CDD" id="cd00075">
    <property type="entry name" value="HATPase"/>
    <property type="match status" value="1"/>
</dbReference>
<evidence type="ECO:0000256" key="2">
    <source>
        <dbReference type="ARBA" id="ARBA00004370"/>
    </source>
</evidence>
<dbReference type="SUPFAM" id="SSF47384">
    <property type="entry name" value="Homodimeric domain of signal transducing histidine kinase"/>
    <property type="match status" value="1"/>
</dbReference>
<dbReference type="PANTHER" id="PTHR45436">
    <property type="entry name" value="SENSOR HISTIDINE KINASE YKOH"/>
    <property type="match status" value="1"/>
</dbReference>
<comment type="catalytic activity">
    <reaction evidence="1">
        <text>ATP + protein L-histidine = ADP + protein N-phospho-L-histidine.</text>
        <dbReference type="EC" id="2.7.13.3"/>
    </reaction>
</comment>
<accession>Q6AQP3</accession>
<evidence type="ECO:0000256" key="8">
    <source>
        <dbReference type="ARBA" id="ARBA00022989"/>
    </source>
</evidence>
<dbReference type="CDD" id="cd00082">
    <property type="entry name" value="HisKA"/>
    <property type="match status" value="1"/>
</dbReference>
<evidence type="ECO:0000256" key="7">
    <source>
        <dbReference type="ARBA" id="ARBA00022777"/>
    </source>
</evidence>
<dbReference type="InterPro" id="IPR004358">
    <property type="entry name" value="Sig_transdc_His_kin-like_C"/>
</dbReference>
<dbReference type="InterPro" id="IPR036890">
    <property type="entry name" value="HATPase_C_sf"/>
</dbReference>
<dbReference type="InterPro" id="IPR005467">
    <property type="entry name" value="His_kinase_dom"/>
</dbReference>
<dbReference type="InterPro" id="IPR050428">
    <property type="entry name" value="TCS_sensor_his_kinase"/>
</dbReference>
<protein>
    <recommendedName>
        <fullName evidence="3">histidine kinase</fullName>
        <ecNumber evidence="3">2.7.13.3</ecNumber>
    </recommendedName>
</protein>
<dbReference type="KEGG" id="dps:DP0601"/>
<keyword evidence="6" id="KW-0812">Transmembrane</keyword>
<dbReference type="GO" id="GO:0000155">
    <property type="term" value="F:phosphorelay sensor kinase activity"/>
    <property type="evidence" value="ECO:0007669"/>
    <property type="project" value="InterPro"/>
</dbReference>
<evidence type="ECO:0000256" key="4">
    <source>
        <dbReference type="ARBA" id="ARBA00022553"/>
    </source>
</evidence>
<keyword evidence="9" id="KW-0472">Membrane</keyword>
<comment type="subcellular location">
    <subcellularLocation>
        <location evidence="2">Membrane</location>
    </subcellularLocation>
</comment>
<dbReference type="InterPro" id="IPR036097">
    <property type="entry name" value="HisK_dim/P_sf"/>
</dbReference>
<evidence type="ECO:0000256" key="9">
    <source>
        <dbReference type="ARBA" id="ARBA00023136"/>
    </source>
</evidence>
<dbReference type="SMART" id="SM00388">
    <property type="entry name" value="HisKA"/>
    <property type="match status" value="1"/>
</dbReference>
<dbReference type="EC" id="2.7.13.3" evidence="3"/>
<dbReference type="GO" id="GO:0005886">
    <property type="term" value="C:plasma membrane"/>
    <property type="evidence" value="ECO:0007669"/>
    <property type="project" value="TreeGrafter"/>
</dbReference>
<dbReference type="Pfam" id="PF00512">
    <property type="entry name" value="HisKA"/>
    <property type="match status" value="1"/>
</dbReference>
<dbReference type="eggNOG" id="COG2205">
    <property type="taxonomic scope" value="Bacteria"/>
</dbReference>
<dbReference type="FunFam" id="3.30.565.10:FF:000006">
    <property type="entry name" value="Sensor histidine kinase WalK"/>
    <property type="match status" value="1"/>
</dbReference>